<organism evidence="1 2">
    <name type="scientific">Bradyrhizobium erythrophlei</name>
    <dbReference type="NCBI Taxonomy" id="1437360"/>
    <lineage>
        <taxon>Bacteria</taxon>
        <taxon>Pseudomonadati</taxon>
        <taxon>Pseudomonadota</taxon>
        <taxon>Alphaproteobacteria</taxon>
        <taxon>Hyphomicrobiales</taxon>
        <taxon>Nitrobacteraceae</taxon>
        <taxon>Bradyrhizobium</taxon>
    </lineage>
</organism>
<name>A0A1M5PAK6_9BRAD</name>
<evidence type="ECO:0000313" key="2">
    <source>
        <dbReference type="Proteomes" id="UP000189796"/>
    </source>
</evidence>
<protein>
    <submittedName>
        <fullName evidence="1">Uncharacterized protein</fullName>
    </submittedName>
</protein>
<dbReference type="AlphaFoldDB" id="A0A1M5PAK6"/>
<dbReference type="Proteomes" id="UP000189796">
    <property type="component" value="Chromosome I"/>
</dbReference>
<reference evidence="1 2" key="1">
    <citation type="submission" date="2016-11" db="EMBL/GenBank/DDBJ databases">
        <authorList>
            <person name="Jaros S."/>
            <person name="Januszkiewicz K."/>
            <person name="Wedrychowicz H."/>
        </authorList>
    </citation>
    <scope>NUCLEOTIDE SEQUENCE [LARGE SCALE GENOMIC DNA]</scope>
    <source>
        <strain evidence="1 2">GAS138</strain>
    </source>
</reference>
<proteinExistence type="predicted"/>
<dbReference type="EMBL" id="LT670817">
    <property type="protein sequence ID" value="SHG98715.1"/>
    <property type="molecule type" value="Genomic_DNA"/>
</dbReference>
<evidence type="ECO:0000313" key="1">
    <source>
        <dbReference type="EMBL" id="SHG98715.1"/>
    </source>
</evidence>
<dbReference type="RefSeq" id="WP_079602297.1">
    <property type="nucleotide sequence ID" value="NZ_LT670817.1"/>
</dbReference>
<sequence>MGTCDFFEQSDVGFPWLAGAMLAFEACEVIHLRLAKLASNDGEADCEARLMVSEKIDAMFEAGASLMAGASAATVIGRYREHVAANAKRLSLT</sequence>
<gene>
    <name evidence="1" type="ORF">SAMN05443248_3285</name>
</gene>
<dbReference type="OrthoDB" id="7869937at2"/>
<accession>A0A1M5PAK6</accession>